<keyword evidence="4" id="KW-1185">Reference proteome</keyword>
<evidence type="ECO:0000313" key="3">
    <source>
        <dbReference type="EMBL" id="GIQ65594.1"/>
    </source>
</evidence>
<keyword evidence="1" id="KW-0812">Transmembrane</keyword>
<dbReference type="InterPro" id="IPR021997">
    <property type="entry name" value="SporV_AA"/>
</dbReference>
<dbReference type="EMBL" id="BOVJ01000140">
    <property type="protein sequence ID" value="GIQ65594.1"/>
    <property type="molecule type" value="Genomic_DNA"/>
</dbReference>
<feature type="transmembrane region" description="Helical" evidence="1">
    <location>
        <begin position="147"/>
        <end position="169"/>
    </location>
</feature>
<keyword evidence="1" id="KW-1133">Transmembrane helix</keyword>
<protein>
    <submittedName>
        <fullName evidence="3">Stage V sporulation protein AA</fullName>
    </submittedName>
</protein>
<reference evidence="3 4" key="1">
    <citation type="submission" date="2021-04" db="EMBL/GenBank/DDBJ databases">
        <title>Draft genome sequence of Paenibacillus cisolokensis, LC2-13A.</title>
        <authorList>
            <person name="Uke A."/>
            <person name="Chhe C."/>
            <person name="Baramee S."/>
            <person name="Kosugi A."/>
        </authorList>
    </citation>
    <scope>NUCLEOTIDE SEQUENCE [LARGE SCALE GENOMIC DNA]</scope>
    <source>
        <strain evidence="3 4">LC2-13A</strain>
    </source>
</reference>
<sequence length="219" mass="25094">MNTTKPSVLYIRLRKRISIRPGQTVKLGHAARLFTDIGMETELKELVLYRHRQEDGNRVVIDLLQVVKTVREAAPDLTVEAYGEPQVLVVVAEKSAKPRFYILVFAWLLLFFGAGLAIMNFHTDVSMKEVHMRITELVTGERVDHPLWFQIPYSLGVGLGMMVFFNHLFRKRFNEEPNPLELELYMYEENVNAYVIADEMRKKSDGGNPVDGRKPESGG</sequence>
<evidence type="ECO:0000256" key="1">
    <source>
        <dbReference type="SAM" id="Phobius"/>
    </source>
</evidence>
<keyword evidence="1" id="KW-0472">Membrane</keyword>
<organism evidence="3 4">
    <name type="scientific">Paenibacillus cisolokensis</name>
    <dbReference type="NCBI Taxonomy" id="1658519"/>
    <lineage>
        <taxon>Bacteria</taxon>
        <taxon>Bacillati</taxon>
        <taxon>Bacillota</taxon>
        <taxon>Bacilli</taxon>
        <taxon>Bacillales</taxon>
        <taxon>Paenibacillaceae</taxon>
        <taxon>Paenibacillus</taxon>
    </lineage>
</organism>
<dbReference type="Pfam" id="PF12164">
    <property type="entry name" value="SporV_AA"/>
    <property type="match status" value="1"/>
</dbReference>
<evidence type="ECO:0000259" key="2">
    <source>
        <dbReference type="Pfam" id="PF12164"/>
    </source>
</evidence>
<feature type="transmembrane region" description="Helical" evidence="1">
    <location>
        <begin position="100"/>
        <end position="122"/>
    </location>
</feature>
<proteinExistence type="predicted"/>
<name>A0ABQ4NBJ2_9BACL</name>
<gene>
    <name evidence="3" type="primary">spoVAA</name>
    <name evidence="3" type="ORF">PACILC2_41620</name>
</gene>
<dbReference type="Proteomes" id="UP000680304">
    <property type="component" value="Unassembled WGS sequence"/>
</dbReference>
<dbReference type="InterPro" id="IPR038548">
    <property type="entry name" value="SporV_AA_N_sf"/>
</dbReference>
<feature type="domain" description="Stage V sporulation protein AA" evidence="2">
    <location>
        <begin position="9"/>
        <end position="94"/>
    </location>
</feature>
<dbReference type="Gene3D" id="2.60.480.10">
    <property type="entry name" value="eubacterium ventriosum atcc domain"/>
    <property type="match status" value="1"/>
</dbReference>
<evidence type="ECO:0000313" key="4">
    <source>
        <dbReference type="Proteomes" id="UP000680304"/>
    </source>
</evidence>
<comment type="caution">
    <text evidence="3">The sequence shown here is derived from an EMBL/GenBank/DDBJ whole genome shotgun (WGS) entry which is preliminary data.</text>
</comment>
<accession>A0ABQ4NBJ2</accession>
<dbReference type="RefSeq" id="WP_062492703.1">
    <property type="nucleotide sequence ID" value="NZ_BOVJ01000140.1"/>
</dbReference>